<gene>
    <name evidence="1" type="ORF">CAEBREN_28368</name>
</gene>
<evidence type="ECO:0000313" key="2">
    <source>
        <dbReference type="Proteomes" id="UP000008068"/>
    </source>
</evidence>
<keyword evidence="2" id="KW-1185">Reference proteome</keyword>
<dbReference type="Proteomes" id="UP000008068">
    <property type="component" value="Unassembled WGS sequence"/>
</dbReference>
<evidence type="ECO:0000313" key="1">
    <source>
        <dbReference type="EMBL" id="EGT58903.1"/>
    </source>
</evidence>
<dbReference type="HOGENOM" id="CLU_3279995_0_0_1"/>
<name>G0NEU2_CAEBE</name>
<protein>
    <submittedName>
        <fullName evidence="1">Uncharacterized protein</fullName>
    </submittedName>
</protein>
<reference evidence="2" key="1">
    <citation type="submission" date="2011-07" db="EMBL/GenBank/DDBJ databases">
        <authorList>
            <consortium name="Caenorhabditis brenneri Sequencing and Analysis Consortium"/>
            <person name="Wilson R.K."/>
        </authorList>
    </citation>
    <scope>NUCLEOTIDE SEQUENCE [LARGE SCALE GENOMIC DNA]</scope>
    <source>
        <strain evidence="2">PB2801</strain>
    </source>
</reference>
<organism evidence="2">
    <name type="scientific">Caenorhabditis brenneri</name>
    <name type="common">Nematode worm</name>
    <dbReference type="NCBI Taxonomy" id="135651"/>
    <lineage>
        <taxon>Eukaryota</taxon>
        <taxon>Metazoa</taxon>
        <taxon>Ecdysozoa</taxon>
        <taxon>Nematoda</taxon>
        <taxon>Chromadorea</taxon>
        <taxon>Rhabditida</taxon>
        <taxon>Rhabditina</taxon>
        <taxon>Rhabditomorpha</taxon>
        <taxon>Rhabditoidea</taxon>
        <taxon>Rhabditidae</taxon>
        <taxon>Peloderinae</taxon>
        <taxon>Caenorhabditis</taxon>
    </lineage>
</organism>
<dbReference type="EMBL" id="GL379873">
    <property type="protein sequence ID" value="EGT58903.1"/>
    <property type="molecule type" value="Genomic_DNA"/>
</dbReference>
<sequence>MGREKSQNRKNSQWSTFANRFTIPEITIEVTVFTHTCNCGI</sequence>
<accession>G0NEU2</accession>
<proteinExistence type="predicted"/>
<dbReference type="AlphaFoldDB" id="G0NEU2"/>
<dbReference type="InParanoid" id="G0NEU2"/>